<dbReference type="Proteomes" id="UP000316199">
    <property type="component" value="Unassembled WGS sequence"/>
</dbReference>
<feature type="transmembrane region" description="Helical" evidence="10">
    <location>
        <begin position="298"/>
        <end position="322"/>
    </location>
</feature>
<dbReference type="Pfam" id="PF00654">
    <property type="entry name" value="Voltage_CLC"/>
    <property type="match status" value="1"/>
</dbReference>
<dbReference type="PANTHER" id="PTHR43427">
    <property type="entry name" value="CHLORIDE CHANNEL PROTEIN CLC-E"/>
    <property type="match status" value="1"/>
</dbReference>
<keyword evidence="4 10" id="KW-1133">Transmembrane helix</keyword>
<gene>
    <name evidence="11" type="ORF">EVA68_06680</name>
</gene>
<feature type="transmembrane region" description="Helical" evidence="10">
    <location>
        <begin position="56"/>
        <end position="74"/>
    </location>
</feature>
<dbReference type="PANTHER" id="PTHR43427:SF6">
    <property type="entry name" value="CHLORIDE CHANNEL PROTEIN CLC-E"/>
    <property type="match status" value="1"/>
</dbReference>
<keyword evidence="7" id="KW-0869">Chloride channel</keyword>
<protein>
    <submittedName>
        <fullName evidence="11">Chloride channel protein</fullName>
    </submittedName>
</protein>
<feature type="transmembrane region" description="Helical" evidence="10">
    <location>
        <begin position="9"/>
        <end position="31"/>
    </location>
</feature>
<reference evidence="11 12" key="1">
    <citation type="submission" date="2019-02" db="EMBL/GenBank/DDBJ databases">
        <title>Prokaryotic population dynamics and viral predation in marine succession experiment using metagenomics: the confinement effect.</title>
        <authorList>
            <person name="Haro-Moreno J.M."/>
            <person name="Rodriguez-Valera F."/>
            <person name="Lopez-Perez M."/>
        </authorList>
    </citation>
    <scope>NUCLEOTIDE SEQUENCE [LARGE SCALE GENOMIC DNA]</scope>
    <source>
        <strain evidence="11">MED-G157</strain>
    </source>
</reference>
<proteinExistence type="predicted"/>
<evidence type="ECO:0000256" key="4">
    <source>
        <dbReference type="ARBA" id="ARBA00022989"/>
    </source>
</evidence>
<dbReference type="InterPro" id="IPR001807">
    <property type="entry name" value="ClC"/>
</dbReference>
<dbReference type="SUPFAM" id="SSF81340">
    <property type="entry name" value="Clc chloride channel"/>
    <property type="match status" value="1"/>
</dbReference>
<feature type="transmembrane region" description="Helical" evidence="10">
    <location>
        <begin position="329"/>
        <end position="350"/>
    </location>
</feature>
<evidence type="ECO:0000313" key="11">
    <source>
        <dbReference type="EMBL" id="RZO75598.1"/>
    </source>
</evidence>
<dbReference type="GO" id="GO:0005254">
    <property type="term" value="F:chloride channel activity"/>
    <property type="evidence" value="ECO:0007669"/>
    <property type="project" value="UniProtKB-KW"/>
</dbReference>
<dbReference type="CDD" id="cd00400">
    <property type="entry name" value="Voltage_gated_ClC"/>
    <property type="match status" value="1"/>
</dbReference>
<feature type="transmembrane region" description="Helical" evidence="10">
    <location>
        <begin position="104"/>
        <end position="126"/>
    </location>
</feature>
<feature type="transmembrane region" description="Helical" evidence="10">
    <location>
        <begin position="356"/>
        <end position="381"/>
    </location>
</feature>
<feature type="transmembrane region" description="Helical" evidence="10">
    <location>
        <begin position="221"/>
        <end position="246"/>
    </location>
</feature>
<keyword evidence="6 10" id="KW-0472">Membrane</keyword>
<feature type="transmembrane region" description="Helical" evidence="10">
    <location>
        <begin position="151"/>
        <end position="176"/>
    </location>
</feature>
<evidence type="ECO:0000256" key="7">
    <source>
        <dbReference type="ARBA" id="ARBA00023173"/>
    </source>
</evidence>
<evidence type="ECO:0000256" key="3">
    <source>
        <dbReference type="ARBA" id="ARBA00022692"/>
    </source>
</evidence>
<comment type="caution">
    <text evidence="11">The sequence shown here is derived from an EMBL/GenBank/DDBJ whole genome shotgun (WGS) entry which is preliminary data.</text>
</comment>
<feature type="transmembrane region" description="Helical" evidence="10">
    <location>
        <begin position="183"/>
        <end position="201"/>
    </location>
</feature>
<organism evidence="11 12">
    <name type="scientific">OM182 bacterium</name>
    <dbReference type="NCBI Taxonomy" id="2510334"/>
    <lineage>
        <taxon>Bacteria</taxon>
        <taxon>Pseudomonadati</taxon>
        <taxon>Pseudomonadota</taxon>
        <taxon>Gammaproteobacteria</taxon>
        <taxon>OMG group</taxon>
        <taxon>OM182 clade</taxon>
    </lineage>
</organism>
<keyword evidence="8" id="KW-0868">Chloride</keyword>
<name>A0A520RZG0_9GAMM</name>
<feature type="transmembrane region" description="Helical" evidence="10">
    <location>
        <begin position="393"/>
        <end position="413"/>
    </location>
</feature>
<dbReference type="EMBL" id="SHAG01000030">
    <property type="protein sequence ID" value="RZO75598.1"/>
    <property type="molecule type" value="Genomic_DNA"/>
</dbReference>
<evidence type="ECO:0000256" key="9">
    <source>
        <dbReference type="ARBA" id="ARBA00023303"/>
    </source>
</evidence>
<keyword evidence="2" id="KW-0813">Transport</keyword>
<sequence length="562" mass="59264">MSGMIIRNLIMQTILAVIVGFIVSITANIFIEGARYFLSLQSSANGLAIRLGDTELNLLPVIAMLISACLIIVVRKTVGVTKWSGPADSIYALHQPKVGVDIRLGLGSTLAAFVSAGGGASVGQYGPLVHFGSTLSTILSRLFSVQISKNVLIACGVAAAISSGFNAPIAGILFAHEALLRRFSVGAVAPISVAAIVASASNQYFGFANLAFEVPSLELELAAVVPFVILFAPICSAAAISYMVILRKFQSFAASGKFSFNTLLFSTAAVVGIIGIFLPEVLGLGGPQINEMVNGGYALYFLLIIFFAKILVTAACISFGFFGGVFGPALFVGAALGGILSSLLIAVGLGNEYGSIITVATLAAVGSSVIGAPLTVVLIVVELTGSYQYGLMALLSVTLCSTLTYRFFGLSFFDRQLLDRGVDLTRGREHIHMTQVYVSELTLSDCLTFQQGASADVILTAMREAHTTESYILKEDGDLYGKLDLHTLIANGDDFEKQLDFSPTSLSMSNSLVEALGIASDFVGESIPVLEEGSFIGAITEGDLFTEVLNIEESLREEETVR</sequence>
<evidence type="ECO:0000256" key="10">
    <source>
        <dbReference type="SAM" id="Phobius"/>
    </source>
</evidence>
<keyword evidence="5" id="KW-0406">Ion transport</keyword>
<feature type="transmembrane region" description="Helical" evidence="10">
    <location>
        <begin position="258"/>
        <end position="278"/>
    </location>
</feature>
<dbReference type="SUPFAM" id="SSF54631">
    <property type="entry name" value="CBS-domain pair"/>
    <property type="match status" value="1"/>
</dbReference>
<evidence type="ECO:0000256" key="2">
    <source>
        <dbReference type="ARBA" id="ARBA00022448"/>
    </source>
</evidence>
<comment type="subcellular location">
    <subcellularLocation>
        <location evidence="1">Membrane</location>
        <topology evidence="1">Multi-pass membrane protein</topology>
    </subcellularLocation>
</comment>
<accession>A0A520RZG0</accession>
<dbReference type="Gene3D" id="1.10.3080.10">
    <property type="entry name" value="Clc chloride channel"/>
    <property type="match status" value="1"/>
</dbReference>
<dbReference type="InterPro" id="IPR014743">
    <property type="entry name" value="Cl-channel_core"/>
</dbReference>
<dbReference type="InterPro" id="IPR050368">
    <property type="entry name" value="ClC-type_chloride_channel"/>
</dbReference>
<dbReference type="InterPro" id="IPR046342">
    <property type="entry name" value="CBS_dom_sf"/>
</dbReference>
<evidence type="ECO:0000256" key="6">
    <source>
        <dbReference type="ARBA" id="ARBA00023136"/>
    </source>
</evidence>
<evidence type="ECO:0000256" key="1">
    <source>
        <dbReference type="ARBA" id="ARBA00004141"/>
    </source>
</evidence>
<keyword evidence="9" id="KW-0407">Ion channel</keyword>
<evidence type="ECO:0000256" key="5">
    <source>
        <dbReference type="ARBA" id="ARBA00023065"/>
    </source>
</evidence>
<evidence type="ECO:0000313" key="12">
    <source>
        <dbReference type="Proteomes" id="UP000316199"/>
    </source>
</evidence>
<dbReference type="GO" id="GO:0034707">
    <property type="term" value="C:chloride channel complex"/>
    <property type="evidence" value="ECO:0007669"/>
    <property type="project" value="UniProtKB-KW"/>
</dbReference>
<evidence type="ECO:0000256" key="8">
    <source>
        <dbReference type="ARBA" id="ARBA00023214"/>
    </source>
</evidence>
<dbReference type="AlphaFoldDB" id="A0A520RZG0"/>
<dbReference type="PRINTS" id="PR00762">
    <property type="entry name" value="CLCHANNEL"/>
</dbReference>
<keyword evidence="3 10" id="KW-0812">Transmembrane</keyword>